<dbReference type="Proteomes" id="UP000689195">
    <property type="component" value="Unassembled WGS sequence"/>
</dbReference>
<organism evidence="1 2">
    <name type="scientific">Paramecium pentaurelia</name>
    <dbReference type="NCBI Taxonomy" id="43138"/>
    <lineage>
        <taxon>Eukaryota</taxon>
        <taxon>Sar</taxon>
        <taxon>Alveolata</taxon>
        <taxon>Ciliophora</taxon>
        <taxon>Intramacronucleata</taxon>
        <taxon>Oligohymenophorea</taxon>
        <taxon>Peniculida</taxon>
        <taxon>Parameciidae</taxon>
        <taxon>Paramecium</taxon>
    </lineage>
</organism>
<keyword evidence="2" id="KW-1185">Reference proteome</keyword>
<gene>
    <name evidence="1" type="ORF">PPENT_87.1.T0780165</name>
</gene>
<comment type="caution">
    <text evidence="1">The sequence shown here is derived from an EMBL/GenBank/DDBJ whole genome shotgun (WGS) entry which is preliminary data.</text>
</comment>
<dbReference type="EMBL" id="CAJJDO010000078">
    <property type="protein sequence ID" value="CAD8182379.1"/>
    <property type="molecule type" value="Genomic_DNA"/>
</dbReference>
<reference evidence="1" key="1">
    <citation type="submission" date="2021-01" db="EMBL/GenBank/DDBJ databases">
        <authorList>
            <consortium name="Genoscope - CEA"/>
            <person name="William W."/>
        </authorList>
    </citation>
    <scope>NUCLEOTIDE SEQUENCE</scope>
</reference>
<proteinExistence type="predicted"/>
<name>A0A8S1W2N7_9CILI</name>
<protein>
    <submittedName>
        <fullName evidence="1">Uncharacterized protein</fullName>
    </submittedName>
</protein>
<dbReference type="AlphaFoldDB" id="A0A8S1W2N7"/>
<evidence type="ECO:0000313" key="2">
    <source>
        <dbReference type="Proteomes" id="UP000689195"/>
    </source>
</evidence>
<accession>A0A8S1W2N7</accession>
<sequence>MLSQLCFQKLENFKRAEEFYLYTLEKRPEDPKILIALFKIKNADIRKAMDAKVGYCEILHENQEMKHIFIFQNYQKMVQLKKFIKCDNSLTPQSYSLNKRYLIKCLILKYQESQLEKQNLKFLLEFRDIVFGLAISKEHHVVLFDWLELLPSSCFLLDQVLKYCHYSLEYNIKFLLEQCIILLSNANEGVTYLNYNYYDEKQYNKTTLKAQAFLAFMRIYASQIVQQCGNQFLSVIDKLLQQKKL</sequence>
<evidence type="ECO:0000313" key="1">
    <source>
        <dbReference type="EMBL" id="CAD8182379.1"/>
    </source>
</evidence>